<organism evidence="12 13">
    <name type="scientific">Tilletia horrida</name>
    <dbReference type="NCBI Taxonomy" id="155126"/>
    <lineage>
        <taxon>Eukaryota</taxon>
        <taxon>Fungi</taxon>
        <taxon>Dikarya</taxon>
        <taxon>Basidiomycota</taxon>
        <taxon>Ustilaginomycotina</taxon>
        <taxon>Exobasidiomycetes</taxon>
        <taxon>Tilletiales</taxon>
        <taxon>Tilletiaceae</taxon>
        <taxon>Tilletia</taxon>
    </lineage>
</organism>
<evidence type="ECO:0000256" key="4">
    <source>
        <dbReference type="ARBA" id="ARBA00022801"/>
    </source>
</evidence>
<dbReference type="SUPFAM" id="SSF55945">
    <property type="entry name" value="TATA-box binding protein-like"/>
    <property type="match status" value="1"/>
</dbReference>
<keyword evidence="6 12" id="KW-0456">Lyase</keyword>
<comment type="caution">
    <text evidence="12">The sequence shown here is derived from an EMBL/GenBank/DDBJ whole genome shotgun (WGS) entry which is preliminary data.</text>
</comment>
<feature type="region of interest" description="Disordered" evidence="10">
    <location>
        <begin position="356"/>
        <end position="379"/>
    </location>
</feature>
<dbReference type="GO" id="GO:0005634">
    <property type="term" value="C:nucleus"/>
    <property type="evidence" value="ECO:0007669"/>
    <property type="project" value="TreeGrafter"/>
</dbReference>
<dbReference type="GO" id="GO:0034039">
    <property type="term" value="F:8-oxo-7,8-dihydroguanine DNA N-glycosylase activity"/>
    <property type="evidence" value="ECO:0007669"/>
    <property type="project" value="TreeGrafter"/>
</dbReference>
<dbReference type="AlphaFoldDB" id="A0AAN6GTQ6"/>
<dbReference type="GO" id="GO:0003684">
    <property type="term" value="F:damaged DNA binding"/>
    <property type="evidence" value="ECO:0007669"/>
    <property type="project" value="InterPro"/>
</dbReference>
<dbReference type="PANTHER" id="PTHR10242">
    <property type="entry name" value="8-OXOGUANINE DNA GLYCOSYLASE"/>
    <property type="match status" value="1"/>
</dbReference>
<reference evidence="12" key="1">
    <citation type="journal article" date="2023" name="PhytoFront">
        <title>Draft Genome Resources of Seven Strains of Tilletia horrida, Causal Agent of Kernel Smut of Rice.</title>
        <authorList>
            <person name="Khanal S."/>
            <person name="Antony Babu S."/>
            <person name="Zhou X.G."/>
        </authorList>
    </citation>
    <scope>NUCLEOTIDE SEQUENCE</scope>
    <source>
        <strain evidence="12">TX6</strain>
    </source>
</reference>
<evidence type="ECO:0000256" key="7">
    <source>
        <dbReference type="ARBA" id="ARBA00023268"/>
    </source>
</evidence>
<evidence type="ECO:0000256" key="5">
    <source>
        <dbReference type="ARBA" id="ARBA00023204"/>
    </source>
</evidence>
<dbReference type="EC" id="4.2.99.18" evidence="2"/>
<keyword evidence="4" id="KW-0378">Hydrolase</keyword>
<dbReference type="InterPro" id="IPR003265">
    <property type="entry name" value="HhH-GPD_domain"/>
</dbReference>
<dbReference type="Gene3D" id="1.10.340.30">
    <property type="entry name" value="Hypothetical protein, domain 2"/>
    <property type="match status" value="2"/>
</dbReference>
<evidence type="ECO:0000256" key="8">
    <source>
        <dbReference type="ARBA" id="ARBA00023295"/>
    </source>
</evidence>
<dbReference type="InterPro" id="IPR023170">
    <property type="entry name" value="HhH_base_excis_C"/>
</dbReference>
<evidence type="ECO:0000256" key="6">
    <source>
        <dbReference type="ARBA" id="ARBA00023239"/>
    </source>
</evidence>
<keyword evidence="8" id="KW-0326">Glycosidase</keyword>
<feature type="region of interest" description="Disordered" evidence="10">
    <location>
        <begin position="546"/>
        <end position="572"/>
    </location>
</feature>
<feature type="region of interest" description="Disordered" evidence="10">
    <location>
        <begin position="82"/>
        <end position="111"/>
    </location>
</feature>
<evidence type="ECO:0000256" key="2">
    <source>
        <dbReference type="ARBA" id="ARBA00012720"/>
    </source>
</evidence>
<dbReference type="InterPro" id="IPR011257">
    <property type="entry name" value="DNA_glycosylase"/>
</dbReference>
<sequence>MHSAAGPSLAVKKEAEACSAKRPRPPPGYAFFPVDPSDCLLELTVSNKCGQAFRWRSVQVWDQVNSTQLAIHKVASHEELKVKKEPVEDEAGPLKSSPSITADSSAAPSTGQTEWSLCLSDRVVFVRQDIEQGYIYHRTLLPSPEHAVNGNLTPVHAEINSQATHETAAWLSDYLSLRVPVAKLMTEWSARDPIFAKHSPRFTGLRMLRQDPWECLCAFICSSNNNIARISQMVSKLCTAFTPPLLEYTYPPTPATGGADSDSAVRIVYHPFPSAARLAQADVEQRLRELGFGYRAKYIATTAKMLCEAHTREESIHSAGQYLTSVEYDALDHSRFTLDGILPKPATKALPMQDVARPRVKRRKTEPNNSTDVSASDPSLHSVTSYLASLRTMDYTEAREHLIQFPGIGPKVADCILLMSLDQPSSIPVDRHVFSFAEKYYGMRGASNRGHKGYEDVAKKLREVWGPGWSGWAHSVLFTAQLRSFASYEQPSLVKKEEEQTRDLREAPLAKPPLLKTLSAPALLSEERKGPSKAKTVANDLPFVAGVSPHAKGTMTNVSLADRVKGRRSKLR</sequence>
<dbReference type="GO" id="GO:0006285">
    <property type="term" value="P:base-excision repair, AP site formation"/>
    <property type="evidence" value="ECO:0007669"/>
    <property type="project" value="TreeGrafter"/>
</dbReference>
<dbReference type="SMART" id="SM00478">
    <property type="entry name" value="ENDO3c"/>
    <property type="match status" value="1"/>
</dbReference>
<dbReference type="SUPFAM" id="SSF48150">
    <property type="entry name" value="DNA-glycosylase"/>
    <property type="match status" value="1"/>
</dbReference>
<comment type="catalytic activity">
    <reaction evidence="9">
        <text>2'-deoxyribonucleotide-(2'-deoxyribose 5'-phosphate)-2'-deoxyribonucleotide-DNA = a 3'-end 2'-deoxyribonucleotide-(2,3-dehydro-2,3-deoxyribose 5'-phosphate)-DNA + a 5'-end 5'-phospho-2'-deoxyribonucleoside-DNA + H(+)</text>
        <dbReference type="Rhea" id="RHEA:66592"/>
        <dbReference type="Rhea" id="RHEA-COMP:13180"/>
        <dbReference type="Rhea" id="RHEA-COMP:16897"/>
        <dbReference type="Rhea" id="RHEA-COMP:17067"/>
        <dbReference type="ChEBI" id="CHEBI:15378"/>
        <dbReference type="ChEBI" id="CHEBI:136412"/>
        <dbReference type="ChEBI" id="CHEBI:157695"/>
        <dbReference type="ChEBI" id="CHEBI:167181"/>
        <dbReference type="EC" id="4.2.99.18"/>
    </reaction>
</comment>
<dbReference type="Pfam" id="PF00730">
    <property type="entry name" value="HhH-GPD"/>
    <property type="match status" value="1"/>
</dbReference>
<evidence type="ECO:0000256" key="3">
    <source>
        <dbReference type="ARBA" id="ARBA00022763"/>
    </source>
</evidence>
<dbReference type="Gene3D" id="1.10.1670.10">
    <property type="entry name" value="Helix-hairpin-Helix base-excision DNA repair enzymes (C-terminal)"/>
    <property type="match status" value="1"/>
</dbReference>
<keyword evidence="7" id="KW-0511">Multifunctional enzyme</keyword>
<dbReference type="GO" id="GO:0140078">
    <property type="term" value="F:class I DNA-(apurinic or apyrimidinic site) endonuclease activity"/>
    <property type="evidence" value="ECO:0007669"/>
    <property type="project" value="UniProtKB-EC"/>
</dbReference>
<gene>
    <name evidence="12" type="primary">OGG1</name>
    <name evidence="12" type="ORF">OC846_002629</name>
</gene>
<dbReference type="InterPro" id="IPR012904">
    <property type="entry name" value="OGG_N"/>
</dbReference>
<dbReference type="Gene3D" id="3.30.310.40">
    <property type="match status" value="1"/>
</dbReference>
<dbReference type="Pfam" id="PF07934">
    <property type="entry name" value="OGG_N"/>
    <property type="match status" value="1"/>
</dbReference>
<evidence type="ECO:0000313" key="13">
    <source>
        <dbReference type="Proteomes" id="UP001176517"/>
    </source>
</evidence>
<keyword evidence="5" id="KW-0234">DNA repair</keyword>
<keyword evidence="3" id="KW-0227">DNA damage</keyword>
<dbReference type="EMBL" id="JAPDMZ010000054">
    <property type="protein sequence ID" value="KAK0553141.1"/>
    <property type="molecule type" value="Genomic_DNA"/>
</dbReference>
<proteinExistence type="inferred from homology"/>
<accession>A0AAN6GTQ6</accession>
<dbReference type="Proteomes" id="UP001176517">
    <property type="component" value="Unassembled WGS sequence"/>
</dbReference>
<dbReference type="InterPro" id="IPR052054">
    <property type="entry name" value="Oxidative_DNA_repair_enzyme"/>
</dbReference>
<feature type="domain" description="HhH-GPD" evidence="11">
    <location>
        <begin position="221"/>
        <end position="482"/>
    </location>
</feature>
<evidence type="ECO:0000256" key="10">
    <source>
        <dbReference type="SAM" id="MobiDB-lite"/>
    </source>
</evidence>
<comment type="similarity">
    <text evidence="1">Belongs to the type-1 OGG1 family.</text>
</comment>
<dbReference type="GO" id="GO:0006289">
    <property type="term" value="P:nucleotide-excision repair"/>
    <property type="evidence" value="ECO:0007669"/>
    <property type="project" value="InterPro"/>
</dbReference>
<name>A0AAN6GTQ6_9BASI</name>
<evidence type="ECO:0000256" key="1">
    <source>
        <dbReference type="ARBA" id="ARBA00010679"/>
    </source>
</evidence>
<evidence type="ECO:0000256" key="9">
    <source>
        <dbReference type="ARBA" id="ARBA00044632"/>
    </source>
</evidence>
<dbReference type="CDD" id="cd00056">
    <property type="entry name" value="ENDO3c"/>
    <property type="match status" value="1"/>
</dbReference>
<feature type="compositionally biased region" description="Polar residues" evidence="10">
    <location>
        <begin position="367"/>
        <end position="379"/>
    </location>
</feature>
<protein>
    <recommendedName>
        <fullName evidence="2">DNA-(apurinic or apyrimidinic site) lyase</fullName>
        <ecNumber evidence="2">4.2.99.18</ecNumber>
    </recommendedName>
</protein>
<feature type="compositionally biased region" description="Polar residues" evidence="10">
    <location>
        <begin position="96"/>
        <end position="111"/>
    </location>
</feature>
<evidence type="ECO:0000259" key="11">
    <source>
        <dbReference type="SMART" id="SM00478"/>
    </source>
</evidence>
<evidence type="ECO:0000313" key="12">
    <source>
        <dbReference type="EMBL" id="KAK0553141.1"/>
    </source>
</evidence>
<keyword evidence="13" id="KW-1185">Reference proteome</keyword>
<dbReference type="PANTHER" id="PTHR10242:SF2">
    <property type="entry name" value="N-GLYCOSYLASE_DNA LYASE"/>
    <property type="match status" value="1"/>
</dbReference>